<dbReference type="AlphaFoldDB" id="A0AB33BRL9"/>
<evidence type="ECO:0008006" key="3">
    <source>
        <dbReference type="Google" id="ProtNLM"/>
    </source>
</evidence>
<accession>A0AB33BRL9</accession>
<dbReference type="EMBL" id="CP020771">
    <property type="protein sequence ID" value="ARI80958.1"/>
    <property type="molecule type" value="Genomic_DNA"/>
</dbReference>
<evidence type="ECO:0000313" key="1">
    <source>
        <dbReference type="EMBL" id="ARI80958.1"/>
    </source>
</evidence>
<proteinExistence type="predicted"/>
<dbReference type="RefSeq" id="WP_002741050.1">
    <property type="nucleotide sequence ID" value="NZ_CP020771.1"/>
</dbReference>
<name>A0AB33BRL9_MICA7</name>
<keyword evidence="2" id="KW-1185">Reference proteome</keyword>
<reference evidence="1 2" key="1">
    <citation type="journal article" date="2018" name="Harmful Algae">
        <title>The highly heterogeneous methylated genomes and diverse restriction-modification systems of bloom-forming Microcystis.</title>
        <authorList>
            <person name="Zhao L."/>
            <person name="Song Y."/>
            <person name="Li L."/>
            <person name="Gan N."/>
            <person name="Brand J.J."/>
            <person name="Song L."/>
        </authorList>
    </citation>
    <scope>NUCLEOTIDE SEQUENCE [LARGE SCALE GENOMIC DNA]</scope>
    <source>
        <strain evidence="1 2">PCC 7806SL</strain>
    </source>
</reference>
<dbReference type="Proteomes" id="UP000192439">
    <property type="component" value="Chromosome"/>
</dbReference>
<sequence length="386" mass="44060">MKLHRKNVKANLRQSSLWISLISLTLITSGCHEDLSQVREFSKVSGTIQETSEKLGKDIYESCLRRENRLDETEKLQSSFAQTQFPSPSGVLTRENSRTRTLEGFEEFPVTGDSNPYKFPPIRMDERCDRFKPVAKSTIQANLLAVNYLESLGQLAGDQRVSLNQSLTDIGSAITNLNSIFGKAKISVQINSDYVKAGENIVGFLLDNFVVKPIQRKNLKSVIVCQDKNFQQYILLLNEVNQLYRDTWLEAEKGGLYRYFEERFQQAPTRYRNNMPEFANEIQTITQQYTQEKAQLNGRKEQAETYIALLSLTAQNHHELAVIFGNNMDKKAIQSFCPQNSTATTDEIYQNLEPPSQEQLKEAQKVLDNYLKEAKPLVAKLNQKAP</sequence>
<gene>
    <name evidence="1" type="ORF">BH695_1677</name>
</gene>
<organism evidence="1 2">
    <name type="scientific">Microcystis aeruginosa PCC 7806SL</name>
    <dbReference type="NCBI Taxonomy" id="1903187"/>
    <lineage>
        <taxon>Bacteria</taxon>
        <taxon>Bacillati</taxon>
        <taxon>Cyanobacteriota</taxon>
        <taxon>Cyanophyceae</taxon>
        <taxon>Oscillatoriophycideae</taxon>
        <taxon>Chroococcales</taxon>
        <taxon>Microcystaceae</taxon>
        <taxon>Microcystis</taxon>
    </lineage>
</organism>
<evidence type="ECO:0000313" key="2">
    <source>
        <dbReference type="Proteomes" id="UP000192439"/>
    </source>
</evidence>
<protein>
    <recommendedName>
        <fullName evidence="3">Imelysin-like domain-containing protein</fullName>
    </recommendedName>
</protein>
<dbReference type="PROSITE" id="PS51257">
    <property type="entry name" value="PROKAR_LIPOPROTEIN"/>
    <property type="match status" value="1"/>
</dbReference>